<dbReference type="PATRIC" id="fig|322095.3.peg.1364"/>
<comment type="caution">
    <text evidence="4">The sequence shown here is derived from an EMBL/GenBank/DDBJ whole genome shotgun (WGS) entry which is preliminary data.</text>
</comment>
<evidence type="ECO:0000313" key="4">
    <source>
        <dbReference type="EMBL" id="KXB75455.1"/>
    </source>
</evidence>
<organism evidence="4 5">
    <name type="scientific">Porphyromonas somerae</name>
    <dbReference type="NCBI Taxonomy" id="322095"/>
    <lineage>
        <taxon>Bacteria</taxon>
        <taxon>Pseudomonadati</taxon>
        <taxon>Bacteroidota</taxon>
        <taxon>Bacteroidia</taxon>
        <taxon>Bacteroidales</taxon>
        <taxon>Porphyromonadaceae</taxon>
        <taxon>Porphyromonas</taxon>
    </lineage>
</organism>
<keyword evidence="2" id="KW-0067">ATP-binding</keyword>
<proteinExistence type="predicted"/>
<dbReference type="InterPro" id="IPR020845">
    <property type="entry name" value="AMP-binding_CS"/>
</dbReference>
<dbReference type="GO" id="GO:0016020">
    <property type="term" value="C:membrane"/>
    <property type="evidence" value="ECO:0007669"/>
    <property type="project" value="TreeGrafter"/>
</dbReference>
<keyword evidence="1" id="KW-0547">Nucleotide-binding</keyword>
<keyword evidence="5" id="KW-1185">Reference proteome</keyword>
<dbReference type="OrthoDB" id="9803968at2"/>
<dbReference type="SUPFAM" id="SSF56801">
    <property type="entry name" value="Acetyl-CoA synthetase-like"/>
    <property type="match status" value="1"/>
</dbReference>
<gene>
    <name evidence="4" type="ORF">HMPREF3185_01379</name>
</gene>
<accession>A0A134B691</accession>
<dbReference type="InterPro" id="IPR042099">
    <property type="entry name" value="ANL_N_sf"/>
</dbReference>
<dbReference type="Pfam" id="PF00501">
    <property type="entry name" value="AMP-binding"/>
    <property type="match status" value="1"/>
</dbReference>
<dbReference type="Pfam" id="PF23562">
    <property type="entry name" value="AMP-binding_C_3"/>
    <property type="match status" value="1"/>
</dbReference>
<feature type="domain" description="AMP-dependent synthetase/ligase" evidence="3">
    <location>
        <begin position="20"/>
        <end position="434"/>
    </location>
</feature>
<evidence type="ECO:0000259" key="3">
    <source>
        <dbReference type="Pfam" id="PF00501"/>
    </source>
</evidence>
<sequence>MTPPYPKYHLAEFPHQFRVRYPGKTIMRYYNKHNERWEKLNGEQVANLCLSAAKGLAYLQIQTGDRIAIYSPNRVGCITTELGIFMMRAVSVPLYATSTPDQVQFIVEDAGVETMFVGGQFQYNNAYEVQQRGGSLRRLIIFDNEVVLAPGDTTSMYYDEFVRRGDSVAYENKANVTASQSLATDLAVIIYTSGTTGKSKGVMLHHSNFIEQLYAHQIKYPFITNRDVSMCFLPLNHILEKAWSYLCLSMGCQVAVLSDPKRILEALPMVRPSMMGNVPRFWEKVYIGVQDKINRSPKPLRYVLRHAIQVGDRYFFDFVNEGKKAPLFLKLLYKVYDKTLFAKVKKAIGLQRGRFFPTAGASVSPEILRFLRSINVPMCVGYGLSETTATVSSQPMVGFDLESIGTIMPALEVKIDPETSEILIKGPTVTTGYYNNPEANAEAFTEDGFFRTGDAGRMENGVLYFTERIKDLFKTANGKYIAPQMLEGLLTVDPLFEQVAIIADGYKFVSALIYPNWEVLRREAAERGVSRDLSEEELSKQHEVHRLVMAHVEAALSSVAQYEKVKKFHLMTTPFTLESGELTNTLKLRRKVVAEHYASEIAHMYEE</sequence>
<dbReference type="Gene3D" id="3.40.50.12780">
    <property type="entry name" value="N-terminal domain of ligase-like"/>
    <property type="match status" value="1"/>
</dbReference>
<dbReference type="STRING" id="322095.HMPREF3185_01379"/>
<protein>
    <submittedName>
        <fullName evidence="4">AMP-binding enzyme</fullName>
    </submittedName>
</protein>
<dbReference type="PANTHER" id="PTHR43272">
    <property type="entry name" value="LONG-CHAIN-FATTY-ACID--COA LIGASE"/>
    <property type="match status" value="1"/>
</dbReference>
<dbReference type="InterPro" id="IPR000873">
    <property type="entry name" value="AMP-dep_synth/lig_dom"/>
</dbReference>
<dbReference type="RefSeq" id="WP_060935612.1">
    <property type="nucleotide sequence ID" value="NZ_KQ960453.1"/>
</dbReference>
<dbReference type="CDD" id="cd05907">
    <property type="entry name" value="VL_LC_FACS_like"/>
    <property type="match status" value="1"/>
</dbReference>
<name>A0A134B691_9PORP</name>
<dbReference type="PROSITE" id="PS00455">
    <property type="entry name" value="AMP_BINDING"/>
    <property type="match status" value="1"/>
</dbReference>
<evidence type="ECO:0000256" key="1">
    <source>
        <dbReference type="ARBA" id="ARBA00022741"/>
    </source>
</evidence>
<dbReference type="GO" id="GO:0004467">
    <property type="term" value="F:long-chain fatty acid-CoA ligase activity"/>
    <property type="evidence" value="ECO:0007669"/>
    <property type="project" value="TreeGrafter"/>
</dbReference>
<dbReference type="Proteomes" id="UP000070224">
    <property type="component" value="Unassembled WGS sequence"/>
</dbReference>
<dbReference type="PANTHER" id="PTHR43272:SF33">
    <property type="entry name" value="AMP-BINDING DOMAIN-CONTAINING PROTEIN-RELATED"/>
    <property type="match status" value="1"/>
</dbReference>
<dbReference type="AlphaFoldDB" id="A0A134B691"/>
<evidence type="ECO:0000313" key="5">
    <source>
        <dbReference type="Proteomes" id="UP000070224"/>
    </source>
</evidence>
<dbReference type="GO" id="GO:0005524">
    <property type="term" value="F:ATP binding"/>
    <property type="evidence" value="ECO:0007669"/>
    <property type="project" value="UniProtKB-KW"/>
</dbReference>
<dbReference type="EMBL" id="LSDK01000092">
    <property type="protein sequence ID" value="KXB75455.1"/>
    <property type="molecule type" value="Genomic_DNA"/>
</dbReference>
<reference evidence="5" key="1">
    <citation type="submission" date="2016-01" db="EMBL/GenBank/DDBJ databases">
        <authorList>
            <person name="Mitreva M."/>
            <person name="Pepin K.H."/>
            <person name="Mihindukulasuriya K.A."/>
            <person name="Fulton R."/>
            <person name="Fronick C."/>
            <person name="O'Laughlin M."/>
            <person name="Miner T."/>
            <person name="Herter B."/>
            <person name="Rosa B.A."/>
            <person name="Cordes M."/>
            <person name="Tomlinson C."/>
            <person name="Wollam A."/>
            <person name="Palsikar V.B."/>
            <person name="Mardis E.R."/>
            <person name="Wilson R.K."/>
        </authorList>
    </citation>
    <scope>NUCLEOTIDE SEQUENCE [LARGE SCALE GENOMIC DNA]</scope>
    <source>
        <strain evidence="5">KA00683</strain>
    </source>
</reference>
<evidence type="ECO:0000256" key="2">
    <source>
        <dbReference type="ARBA" id="ARBA00022840"/>
    </source>
</evidence>